<feature type="transmembrane region" description="Helical" evidence="1">
    <location>
        <begin position="12"/>
        <end position="32"/>
    </location>
</feature>
<dbReference type="RefSeq" id="WP_106763190.1">
    <property type="nucleotide sequence ID" value="NZ_PXNP01000096.1"/>
</dbReference>
<keyword evidence="1" id="KW-0812">Transmembrane</keyword>
<keyword evidence="1" id="KW-0472">Membrane</keyword>
<reference evidence="3 4" key="1">
    <citation type="submission" date="2018-03" db="EMBL/GenBank/DDBJ databases">
        <title>Marinobacter brunus sp. nov., a marine bacterium of Gamma-proteobacteria isolated from the surface seawater of the South China Sea.</title>
        <authorList>
            <person name="Cheng H."/>
            <person name="Wu Y.-H."/>
            <person name="Xamxidin M."/>
            <person name="Xu X.-W."/>
        </authorList>
    </citation>
    <scope>NUCLEOTIDE SEQUENCE [LARGE SCALE GENOMIC DNA]</scope>
    <source>
        <strain evidence="3 4">NH169-3</strain>
    </source>
</reference>
<keyword evidence="4" id="KW-1185">Reference proteome</keyword>
<dbReference type="Proteomes" id="UP000239866">
    <property type="component" value="Unassembled WGS sequence"/>
</dbReference>
<dbReference type="EMBL" id="PXNP01000096">
    <property type="protein sequence ID" value="PSF05801.1"/>
    <property type="molecule type" value="Genomic_DNA"/>
</dbReference>
<keyword evidence="1" id="KW-1133">Transmembrane helix</keyword>
<comment type="caution">
    <text evidence="3">The sequence shown here is derived from an EMBL/GenBank/DDBJ whole genome shotgun (WGS) entry which is preliminary data.</text>
</comment>
<dbReference type="AlphaFoldDB" id="A0A2T1K6M5"/>
<proteinExistence type="predicted"/>
<evidence type="ECO:0000313" key="4">
    <source>
        <dbReference type="Proteomes" id="UP000239866"/>
    </source>
</evidence>
<protein>
    <recommendedName>
        <fullName evidence="2">Inner membrane protein YejM N-terminal domain-containing protein</fullName>
    </recommendedName>
</protein>
<gene>
    <name evidence="3" type="ORF">C7H09_12595</name>
</gene>
<evidence type="ECO:0000256" key="1">
    <source>
        <dbReference type="SAM" id="Phobius"/>
    </source>
</evidence>
<dbReference type="InterPro" id="IPR024588">
    <property type="entry name" value="YejM_N"/>
</dbReference>
<accession>A0A2T1K6M5</accession>
<dbReference type="Pfam" id="PF11893">
    <property type="entry name" value="DUF3413"/>
    <property type="match status" value="1"/>
</dbReference>
<evidence type="ECO:0000313" key="3">
    <source>
        <dbReference type="EMBL" id="PSF05801.1"/>
    </source>
</evidence>
<sequence length="67" mass="7515">MRRHALSAQRTAWASWFIFANGVIALLIGLRYLPWMNIPDTSTAAYVGLLPFSPFVLCFGAGVSRWK</sequence>
<dbReference type="OrthoDB" id="236686at2"/>
<feature type="domain" description="Inner membrane protein YejM N-terminal" evidence="2">
    <location>
        <begin position="8"/>
        <end position="45"/>
    </location>
</feature>
<feature type="transmembrane region" description="Helical" evidence="1">
    <location>
        <begin position="44"/>
        <end position="63"/>
    </location>
</feature>
<organism evidence="3 4">
    <name type="scientific">Marinobacter fuscus</name>
    <dbReference type="NCBI Taxonomy" id="2109942"/>
    <lineage>
        <taxon>Bacteria</taxon>
        <taxon>Pseudomonadati</taxon>
        <taxon>Pseudomonadota</taxon>
        <taxon>Gammaproteobacteria</taxon>
        <taxon>Pseudomonadales</taxon>
        <taxon>Marinobacteraceae</taxon>
        <taxon>Marinobacter</taxon>
    </lineage>
</organism>
<evidence type="ECO:0000259" key="2">
    <source>
        <dbReference type="Pfam" id="PF11893"/>
    </source>
</evidence>
<name>A0A2T1K6M5_9GAMM</name>